<evidence type="ECO:0000256" key="4">
    <source>
        <dbReference type="ARBA" id="ARBA00023163"/>
    </source>
</evidence>
<dbReference type="SUPFAM" id="SSF46785">
    <property type="entry name" value="Winged helix' DNA-binding domain"/>
    <property type="match status" value="1"/>
</dbReference>
<keyword evidence="2" id="KW-0238">DNA-binding</keyword>
<dbReference type="PROSITE" id="PS50042">
    <property type="entry name" value="CNMP_BINDING_3"/>
    <property type="match status" value="1"/>
</dbReference>
<dbReference type="KEGG" id="cchl:FPL14_00655"/>
<dbReference type="EMBL" id="CP041969">
    <property type="protein sequence ID" value="QMV39879.1"/>
    <property type="molecule type" value="Genomic_DNA"/>
</dbReference>
<dbReference type="PANTHER" id="PTHR24567:SF26">
    <property type="entry name" value="REGULATORY PROTEIN YEIL"/>
    <property type="match status" value="1"/>
</dbReference>
<dbReference type="RefSeq" id="WP_182301210.1">
    <property type="nucleotide sequence ID" value="NZ_CP041969.1"/>
</dbReference>
<keyword evidence="3" id="KW-0010">Activator</keyword>
<evidence type="ECO:0000259" key="6">
    <source>
        <dbReference type="PROSITE" id="PS51063"/>
    </source>
</evidence>
<evidence type="ECO:0000313" key="8">
    <source>
        <dbReference type="Proteomes" id="UP000515679"/>
    </source>
</evidence>
<proteinExistence type="predicted"/>
<keyword evidence="4" id="KW-0804">Transcription</keyword>
<sequence length="232" mass="27015">MKQRLDRELLNDYMRVHRIESVFNERLLPYLSLYDFDQDELICSQDDPAQYLYILVKGKLKIYTTSPEGKTLILSFKTPLEVIGDIEYVRGMDIMNTVEAVSPVRMIGIQYRWLDQYAKDDPALLKFLLNIITDKFAIKSDSMRFNLMYPVEVRLASYLLSIFFDDTDRLLNDQISPSSLTDAANLIGTSYRHLNRVLRRFCSDGLIERKKGFILIKDREGLSALASQNIYE</sequence>
<dbReference type="GO" id="GO:0003677">
    <property type="term" value="F:DNA binding"/>
    <property type="evidence" value="ECO:0007669"/>
    <property type="project" value="UniProtKB-KW"/>
</dbReference>
<dbReference type="PROSITE" id="PS51063">
    <property type="entry name" value="HTH_CRP_2"/>
    <property type="match status" value="1"/>
</dbReference>
<dbReference type="Pfam" id="PF00027">
    <property type="entry name" value="cNMP_binding"/>
    <property type="match status" value="1"/>
</dbReference>
<evidence type="ECO:0000313" key="7">
    <source>
        <dbReference type="EMBL" id="QMV39879.1"/>
    </source>
</evidence>
<feature type="domain" description="HTH crp-type" evidence="6">
    <location>
        <begin position="149"/>
        <end position="220"/>
    </location>
</feature>
<evidence type="ECO:0000256" key="2">
    <source>
        <dbReference type="ARBA" id="ARBA00023125"/>
    </source>
</evidence>
<dbReference type="InterPro" id="IPR012318">
    <property type="entry name" value="HTH_CRP"/>
</dbReference>
<dbReference type="Pfam" id="PF13545">
    <property type="entry name" value="HTH_Crp_2"/>
    <property type="match status" value="1"/>
</dbReference>
<reference evidence="7 8" key="1">
    <citation type="submission" date="2019-07" db="EMBL/GenBank/DDBJ databases">
        <authorList>
            <person name="Kim J.K."/>
            <person name="Cheong H.-M."/>
            <person name="Choi Y."/>
            <person name="Hwang K.J."/>
            <person name="Lee S."/>
            <person name="Choi C."/>
        </authorList>
    </citation>
    <scope>NUCLEOTIDE SEQUENCE [LARGE SCALE GENOMIC DNA]</scope>
    <source>
        <strain evidence="7 8">KS 22</strain>
    </source>
</reference>
<name>A0A7G5BSE5_9BACL</name>
<dbReference type="InterPro" id="IPR050397">
    <property type="entry name" value="Env_Response_Regulators"/>
</dbReference>
<accession>A0A7G5BSE5</accession>
<feature type="domain" description="Cyclic nucleotide-binding" evidence="5">
    <location>
        <begin position="15"/>
        <end position="109"/>
    </location>
</feature>
<dbReference type="SUPFAM" id="SSF51206">
    <property type="entry name" value="cAMP-binding domain-like"/>
    <property type="match status" value="1"/>
</dbReference>
<dbReference type="InterPro" id="IPR014710">
    <property type="entry name" value="RmlC-like_jellyroll"/>
</dbReference>
<dbReference type="InterPro" id="IPR000595">
    <property type="entry name" value="cNMP-bd_dom"/>
</dbReference>
<keyword evidence="8" id="KW-1185">Reference proteome</keyword>
<organism evidence="7 8">
    <name type="scientific">Cohnella cholangitidis</name>
    <dbReference type="NCBI Taxonomy" id="2598458"/>
    <lineage>
        <taxon>Bacteria</taxon>
        <taxon>Bacillati</taxon>
        <taxon>Bacillota</taxon>
        <taxon>Bacilli</taxon>
        <taxon>Bacillales</taxon>
        <taxon>Paenibacillaceae</taxon>
        <taxon>Cohnella</taxon>
    </lineage>
</organism>
<evidence type="ECO:0000256" key="1">
    <source>
        <dbReference type="ARBA" id="ARBA00023015"/>
    </source>
</evidence>
<dbReference type="CDD" id="cd00038">
    <property type="entry name" value="CAP_ED"/>
    <property type="match status" value="1"/>
</dbReference>
<dbReference type="GO" id="GO:0005829">
    <property type="term" value="C:cytosol"/>
    <property type="evidence" value="ECO:0007669"/>
    <property type="project" value="TreeGrafter"/>
</dbReference>
<dbReference type="InterPro" id="IPR018490">
    <property type="entry name" value="cNMP-bd_dom_sf"/>
</dbReference>
<dbReference type="Gene3D" id="1.10.10.10">
    <property type="entry name" value="Winged helix-like DNA-binding domain superfamily/Winged helix DNA-binding domain"/>
    <property type="match status" value="1"/>
</dbReference>
<dbReference type="AlphaFoldDB" id="A0A7G5BSE5"/>
<dbReference type="GO" id="GO:0003700">
    <property type="term" value="F:DNA-binding transcription factor activity"/>
    <property type="evidence" value="ECO:0007669"/>
    <property type="project" value="TreeGrafter"/>
</dbReference>
<dbReference type="Proteomes" id="UP000515679">
    <property type="component" value="Chromosome"/>
</dbReference>
<gene>
    <name evidence="7" type="ORF">FPL14_00655</name>
</gene>
<dbReference type="Gene3D" id="2.60.120.10">
    <property type="entry name" value="Jelly Rolls"/>
    <property type="match status" value="1"/>
</dbReference>
<keyword evidence="1" id="KW-0805">Transcription regulation</keyword>
<dbReference type="InterPro" id="IPR036388">
    <property type="entry name" value="WH-like_DNA-bd_sf"/>
</dbReference>
<evidence type="ECO:0000259" key="5">
    <source>
        <dbReference type="PROSITE" id="PS50042"/>
    </source>
</evidence>
<protein>
    <submittedName>
        <fullName evidence="7">Cyclic nucleotide-binding domain-containing protein</fullName>
    </submittedName>
</protein>
<evidence type="ECO:0000256" key="3">
    <source>
        <dbReference type="ARBA" id="ARBA00023159"/>
    </source>
</evidence>
<dbReference type="PANTHER" id="PTHR24567">
    <property type="entry name" value="CRP FAMILY TRANSCRIPTIONAL REGULATORY PROTEIN"/>
    <property type="match status" value="1"/>
</dbReference>
<dbReference type="InterPro" id="IPR036390">
    <property type="entry name" value="WH_DNA-bd_sf"/>
</dbReference>